<keyword evidence="2" id="KW-1185">Reference proteome</keyword>
<sequence length="265" mass="30105">MASPSFEPTETLTAPSQITYEPYNDTLPDRPTITAQCTLIVLSISRELSITYGNKSNIRPFVNLSSKQLNSLVEVTVYLFQEKNHDTLPDIVRSDVWGGIKTIDQTEMIELREFFNQMKSDAMKDPPIKSYFCPIQQQREVLASYTNSGTTTYKTIDVVTDYAICQNVQNQEPFTDEKFSNAQKFSELVREHYPLDGSSRAPLVWDIERLADREGFKDKIGISAISQFTANKINILYKSKPKSKTSSLINTDIDMEERVDGDSLI</sequence>
<accession>A0AAX4K9J7</accession>
<dbReference type="Proteomes" id="UP001358614">
    <property type="component" value="Chromosome 1"/>
</dbReference>
<reference evidence="1 2" key="1">
    <citation type="submission" date="2024-01" db="EMBL/GenBank/DDBJ databases">
        <title>Comparative genomics of Cryptococcus and Kwoniella reveals pathogenesis evolution and contrasting modes of karyotype evolution via chromosome fusion or intercentromeric recombination.</title>
        <authorList>
            <person name="Coelho M.A."/>
            <person name="David-Palma M."/>
            <person name="Shea T."/>
            <person name="Bowers K."/>
            <person name="McGinley-Smith S."/>
            <person name="Mohammad A.W."/>
            <person name="Gnirke A."/>
            <person name="Yurkov A.M."/>
            <person name="Nowrousian M."/>
            <person name="Sun S."/>
            <person name="Cuomo C.A."/>
            <person name="Heitman J."/>
        </authorList>
    </citation>
    <scope>NUCLEOTIDE SEQUENCE [LARGE SCALE GENOMIC DNA]</scope>
    <source>
        <strain evidence="1 2">PYCC6329</strain>
    </source>
</reference>
<dbReference type="EMBL" id="CP144089">
    <property type="protein sequence ID" value="WWD02594.1"/>
    <property type="molecule type" value="Genomic_DNA"/>
</dbReference>
<proteinExistence type="predicted"/>
<gene>
    <name evidence="1" type="ORF">V865_000634</name>
</gene>
<dbReference type="GeneID" id="91099438"/>
<protein>
    <submittedName>
        <fullName evidence="1">Uncharacterized protein</fullName>
    </submittedName>
</protein>
<dbReference type="RefSeq" id="XP_066080561.1">
    <property type="nucleotide sequence ID" value="XM_066224464.1"/>
</dbReference>
<name>A0AAX4K9J7_9TREE</name>
<organism evidence="1 2">
    <name type="scientific">Kwoniella europaea PYCC6329</name>
    <dbReference type="NCBI Taxonomy" id="1423913"/>
    <lineage>
        <taxon>Eukaryota</taxon>
        <taxon>Fungi</taxon>
        <taxon>Dikarya</taxon>
        <taxon>Basidiomycota</taxon>
        <taxon>Agaricomycotina</taxon>
        <taxon>Tremellomycetes</taxon>
        <taxon>Tremellales</taxon>
        <taxon>Cryptococcaceae</taxon>
        <taxon>Kwoniella</taxon>
    </lineage>
</organism>
<evidence type="ECO:0000313" key="1">
    <source>
        <dbReference type="EMBL" id="WWD02594.1"/>
    </source>
</evidence>
<evidence type="ECO:0000313" key="2">
    <source>
        <dbReference type="Proteomes" id="UP001358614"/>
    </source>
</evidence>
<dbReference type="AlphaFoldDB" id="A0AAX4K9J7"/>
<dbReference type="KEGG" id="ker:91099438"/>